<reference evidence="1 2" key="1">
    <citation type="submission" date="2023-11" db="EMBL/GenBank/DDBJ databases">
        <title>30 novel species of actinomycetes from the DSMZ collection.</title>
        <authorList>
            <person name="Nouioui I."/>
        </authorList>
    </citation>
    <scope>NUCLEOTIDE SEQUENCE [LARGE SCALE GENOMIC DNA]</scope>
    <source>
        <strain evidence="1 2">DSM 41524</strain>
    </source>
</reference>
<organism evidence="1 2">
    <name type="scientific">Streptomyces asiaticus subsp. ignotus</name>
    <dbReference type="NCBI Taxonomy" id="3098222"/>
    <lineage>
        <taxon>Bacteria</taxon>
        <taxon>Bacillati</taxon>
        <taxon>Actinomycetota</taxon>
        <taxon>Actinomycetes</taxon>
        <taxon>Kitasatosporales</taxon>
        <taxon>Streptomycetaceae</taxon>
        <taxon>Streptomyces</taxon>
        <taxon>Streptomyces violaceusniger group</taxon>
    </lineage>
</organism>
<name>A0ABU7Q6H6_9ACTN</name>
<evidence type="ECO:0000313" key="1">
    <source>
        <dbReference type="EMBL" id="MEE4596999.1"/>
    </source>
</evidence>
<evidence type="ECO:0008006" key="3">
    <source>
        <dbReference type="Google" id="ProtNLM"/>
    </source>
</evidence>
<proteinExistence type="predicted"/>
<sequence>MALVAVSRSGPLRQRIAKGYGVHVPDPRPGHGPAELIAALLANPPLMPTLPDGGTCVLRTGTRARAALWIDTGRVSLHDAAARTRVAGVLAAAVAAVAVAVRGLGGLLLPTGWLQQPDPLAGLCADLHSVEVLGPVQRELLTNTVREHTAPLIALTGRQLYGPGGVTPGGSARLSRSFGQVATRYLDSCSPAHLDRVRTRLHQEERLGRLEAMDVNPLGEAEAGARDDVTVRLFDAQVTVSGALAHALLVQALSMSSRELERTGRRVRVVPQPVIERDRARAVAHGFAAELGGDEGRRGDGAPPAPVKARPAAQAVRELLHRLMPFFRQLEATVDELAPLFIGVELAESAGTTTFVRNENDLLARWWSHDATALTPERLGQGLTMPDWLTTDQVSAMNRHASAGRWAGARVWLAERLTHPDPGPGRPDSAGVRAGAKDTTRAAPLTGEQFLDRVAEPDLPAAQVLDALRAYCRGGGVLDLVRPLRSRGRDDARALRRVLRPRGEQRVQATEPLSSWDDSTADRALSTAREKGWALLRWDLPEQDRARVRKALRSLGRAPDGVRHILLTDTTYTGRENERRGTVEVLLVAPPEEADR</sequence>
<dbReference type="Proteomes" id="UP001354709">
    <property type="component" value="Unassembled WGS sequence"/>
</dbReference>
<comment type="caution">
    <text evidence="1">The sequence shown here is derived from an EMBL/GenBank/DDBJ whole genome shotgun (WGS) entry which is preliminary data.</text>
</comment>
<keyword evidence="2" id="KW-1185">Reference proteome</keyword>
<dbReference type="EMBL" id="JAZBJO010000030">
    <property type="protein sequence ID" value="MEE4596999.1"/>
    <property type="molecule type" value="Genomic_DNA"/>
</dbReference>
<dbReference type="RefSeq" id="WP_330813728.1">
    <property type="nucleotide sequence ID" value="NZ_JAZBJO010000030.1"/>
</dbReference>
<accession>A0ABU7Q6H6</accession>
<gene>
    <name evidence="1" type="ORF">V2J94_34800</name>
</gene>
<protein>
    <recommendedName>
        <fullName evidence="3">Helicase XPB/Ssl2 N-terminal domain-containing protein</fullName>
    </recommendedName>
</protein>
<evidence type="ECO:0000313" key="2">
    <source>
        <dbReference type="Proteomes" id="UP001354709"/>
    </source>
</evidence>